<dbReference type="Pfam" id="PF26002">
    <property type="entry name" value="Beta-barrel_AprE"/>
    <property type="match status" value="1"/>
</dbReference>
<sequence>MDTRETAIERLAESQGARRLSRLLGVLLLVLLVWAAVAQLDIVSTAGGEIVPRGKVKAVQHLEGGIVREILVAEGATVEQGQPIVVLESTTSDSGVEELQVRMNALRVDMARLEAEVQGLAAPQFDQGLSTLCPDLVAQARDMFATRMTRLASEAASLDDRIKQRVQDVAESQAKLRSLRQNLELSNEQVSLSEELLKDNLTTRYEHLSYLKEQNKLASAVEEEQAALSRAESALSQAREDARRLRHAFQEEAQGKLKDASGELDELNQRMRRVADSLERTTLRSPVRGTVKALHVTTVGGVVTPGMAVADIVPVGGQLLVEAKLPVSDIGYVHEGQTTVIKLASMDARRFGSLRGKVITVSPDSFFSQDGRAFYSVQIETEKDCFEGSGGRYTLYPGMQVMAYIHTGQRTVLQYLFDPFLDSLSSALQER</sequence>
<comment type="similarity">
    <text evidence="2">Belongs to the membrane fusion protein (MFP) (TC 8.A.1) family.</text>
</comment>
<feature type="coiled-coil region" evidence="9">
    <location>
        <begin position="221"/>
        <end position="284"/>
    </location>
</feature>
<organism evidence="13 14">
    <name type="scientific">Desulfocurvibacter africanus subsp. africanus str. Walvis Bay</name>
    <dbReference type="NCBI Taxonomy" id="690850"/>
    <lineage>
        <taxon>Bacteria</taxon>
        <taxon>Pseudomonadati</taxon>
        <taxon>Thermodesulfobacteriota</taxon>
        <taxon>Desulfovibrionia</taxon>
        <taxon>Desulfovibrionales</taxon>
        <taxon>Desulfovibrionaceae</taxon>
        <taxon>Desulfocurvibacter</taxon>
    </lineage>
</organism>
<protein>
    <submittedName>
        <fullName evidence="13">Type I secretion membrane fusion protein, HlyD family</fullName>
    </submittedName>
</protein>
<keyword evidence="7 10" id="KW-1133">Transmembrane helix</keyword>
<dbReference type="HOGENOM" id="CLU_023976_8_1_7"/>
<dbReference type="Gene3D" id="2.40.30.170">
    <property type="match status" value="1"/>
</dbReference>
<dbReference type="InterPro" id="IPR006144">
    <property type="entry name" value="Secretion_HlyD_CS"/>
</dbReference>
<comment type="subcellular location">
    <subcellularLocation>
        <location evidence="1">Cell inner membrane</location>
        <topology evidence="1">Single-pass membrane protein</topology>
    </subcellularLocation>
</comment>
<dbReference type="NCBIfam" id="TIGR01843">
    <property type="entry name" value="type_I_hlyD"/>
    <property type="match status" value="1"/>
</dbReference>
<dbReference type="GO" id="GO:0009306">
    <property type="term" value="P:protein secretion"/>
    <property type="evidence" value="ECO:0007669"/>
    <property type="project" value="InterPro"/>
</dbReference>
<keyword evidence="3" id="KW-0813">Transport</keyword>
<dbReference type="InterPro" id="IPR058982">
    <property type="entry name" value="Beta-barrel_AprE"/>
</dbReference>
<evidence type="ECO:0000256" key="1">
    <source>
        <dbReference type="ARBA" id="ARBA00004377"/>
    </source>
</evidence>
<evidence type="ECO:0000256" key="6">
    <source>
        <dbReference type="ARBA" id="ARBA00022692"/>
    </source>
</evidence>
<accession>F3Z187</accession>
<evidence type="ECO:0000256" key="10">
    <source>
        <dbReference type="SAM" id="Phobius"/>
    </source>
</evidence>
<dbReference type="STRING" id="690850.Desaf_2775"/>
<keyword evidence="6 10" id="KW-0812">Transmembrane</keyword>
<evidence type="ECO:0000256" key="3">
    <source>
        <dbReference type="ARBA" id="ARBA00022448"/>
    </source>
</evidence>
<evidence type="ECO:0000313" key="13">
    <source>
        <dbReference type="EMBL" id="EGJ51090.1"/>
    </source>
</evidence>
<dbReference type="InterPro" id="IPR050739">
    <property type="entry name" value="MFP"/>
</dbReference>
<keyword evidence="5" id="KW-0997">Cell inner membrane</keyword>
<evidence type="ECO:0000256" key="8">
    <source>
        <dbReference type="ARBA" id="ARBA00023136"/>
    </source>
</evidence>
<keyword evidence="8 10" id="KW-0472">Membrane</keyword>
<dbReference type="Pfam" id="PF25994">
    <property type="entry name" value="HH_AprE"/>
    <property type="match status" value="1"/>
</dbReference>
<feature type="transmembrane region" description="Helical" evidence="10">
    <location>
        <begin position="20"/>
        <end position="37"/>
    </location>
</feature>
<dbReference type="KEGG" id="daf:Desaf_2775"/>
<evidence type="ECO:0000259" key="11">
    <source>
        <dbReference type="Pfam" id="PF25994"/>
    </source>
</evidence>
<gene>
    <name evidence="13" type="ORF">Desaf_2775</name>
</gene>
<evidence type="ECO:0000256" key="7">
    <source>
        <dbReference type="ARBA" id="ARBA00022989"/>
    </source>
</evidence>
<proteinExistence type="inferred from homology"/>
<keyword evidence="4" id="KW-1003">Cell membrane</keyword>
<keyword evidence="9" id="KW-0175">Coiled coil</keyword>
<evidence type="ECO:0000256" key="5">
    <source>
        <dbReference type="ARBA" id="ARBA00022519"/>
    </source>
</evidence>
<dbReference type="EMBL" id="CP003221">
    <property type="protein sequence ID" value="EGJ51090.1"/>
    <property type="molecule type" value="Genomic_DNA"/>
</dbReference>
<feature type="coiled-coil region" evidence="9">
    <location>
        <begin position="169"/>
        <end position="196"/>
    </location>
</feature>
<evidence type="ECO:0000256" key="2">
    <source>
        <dbReference type="ARBA" id="ARBA00009477"/>
    </source>
</evidence>
<dbReference type="eggNOG" id="COG0845">
    <property type="taxonomic scope" value="Bacteria"/>
</dbReference>
<dbReference type="PROSITE" id="PS00543">
    <property type="entry name" value="HLYD_FAMILY"/>
    <property type="match status" value="1"/>
</dbReference>
<dbReference type="PANTHER" id="PTHR30386">
    <property type="entry name" value="MEMBRANE FUSION SUBUNIT OF EMRAB-TOLC MULTIDRUG EFFLUX PUMP"/>
    <property type="match status" value="1"/>
</dbReference>
<reference evidence="13 14" key="1">
    <citation type="journal article" date="2011" name="J. Bacteriol.">
        <title>Genome sequence of the mercury-methylating and pleomorphic Desulfovibrio africanus Strain Walvis Bay.</title>
        <authorList>
            <person name="Brown S.D."/>
            <person name="Wall J.D."/>
            <person name="Kucken A.M."/>
            <person name="Gilmour C.C."/>
            <person name="Podar M."/>
            <person name="Brandt C.C."/>
            <person name="Teshima H."/>
            <person name="Detter J.C."/>
            <person name="Han C.S."/>
            <person name="Land M.L."/>
            <person name="Lucas S."/>
            <person name="Han J."/>
            <person name="Pennacchio L."/>
            <person name="Nolan M."/>
            <person name="Pitluck S."/>
            <person name="Woyke T."/>
            <person name="Goodwin L."/>
            <person name="Palumbo A.V."/>
            <person name="Elias D.A."/>
        </authorList>
    </citation>
    <scope>NUCLEOTIDE SEQUENCE [LARGE SCALE GENOMIC DNA]</scope>
    <source>
        <strain evidence="13 14">Walvis Bay</strain>
    </source>
</reference>
<evidence type="ECO:0000259" key="12">
    <source>
        <dbReference type="Pfam" id="PF26002"/>
    </source>
</evidence>
<dbReference type="Proteomes" id="UP000007844">
    <property type="component" value="Chromosome"/>
</dbReference>
<keyword evidence="14" id="KW-1185">Reference proteome</keyword>
<dbReference type="AlphaFoldDB" id="F3Z187"/>
<dbReference type="PANTHER" id="PTHR30386:SF26">
    <property type="entry name" value="TRANSPORT PROTEIN COMB"/>
    <property type="match status" value="1"/>
</dbReference>
<feature type="domain" description="AprE-like long alpha-helical hairpin" evidence="11">
    <location>
        <begin position="94"/>
        <end position="276"/>
    </location>
</feature>
<evidence type="ECO:0000313" key="14">
    <source>
        <dbReference type="Proteomes" id="UP000007844"/>
    </source>
</evidence>
<evidence type="ECO:0000256" key="4">
    <source>
        <dbReference type="ARBA" id="ARBA00022475"/>
    </source>
</evidence>
<dbReference type="GO" id="GO:0005886">
    <property type="term" value="C:plasma membrane"/>
    <property type="evidence" value="ECO:0007669"/>
    <property type="project" value="UniProtKB-SubCell"/>
</dbReference>
<dbReference type="RefSeq" id="WP_014260768.1">
    <property type="nucleotide sequence ID" value="NC_016629.1"/>
</dbReference>
<feature type="domain" description="AprE-like beta-barrel" evidence="12">
    <location>
        <begin position="319"/>
        <end position="408"/>
    </location>
</feature>
<dbReference type="InterPro" id="IPR058781">
    <property type="entry name" value="HH_AprE-like"/>
</dbReference>
<dbReference type="Gene3D" id="2.40.50.100">
    <property type="match status" value="1"/>
</dbReference>
<dbReference type="PRINTS" id="PR01490">
    <property type="entry name" value="RTXTOXIND"/>
</dbReference>
<evidence type="ECO:0000256" key="9">
    <source>
        <dbReference type="SAM" id="Coils"/>
    </source>
</evidence>
<dbReference type="InterPro" id="IPR010129">
    <property type="entry name" value="T1SS_HlyD"/>
</dbReference>
<name>F3Z187_DESAF</name>